<gene>
    <name evidence="3" type="ORF">ACE1CC_12750</name>
</gene>
<evidence type="ECO:0000313" key="3">
    <source>
        <dbReference type="EMBL" id="MFB2877715.1"/>
    </source>
</evidence>
<evidence type="ECO:0000313" key="4">
    <source>
        <dbReference type="Proteomes" id="UP001576774"/>
    </source>
</evidence>
<dbReference type="Pfam" id="PF12770">
    <property type="entry name" value="CHAT"/>
    <property type="match status" value="1"/>
</dbReference>
<evidence type="ECO:0000256" key="1">
    <source>
        <dbReference type="PROSITE-ProRule" id="PRU00339"/>
    </source>
</evidence>
<evidence type="ECO:0000259" key="2">
    <source>
        <dbReference type="Pfam" id="PF12770"/>
    </source>
</evidence>
<dbReference type="Gene3D" id="1.25.40.10">
    <property type="entry name" value="Tetratricopeptide repeat domain"/>
    <property type="match status" value="3"/>
</dbReference>
<feature type="domain" description="CHAT" evidence="2">
    <location>
        <begin position="602"/>
        <end position="878"/>
    </location>
</feature>
<dbReference type="SUPFAM" id="SSF48452">
    <property type="entry name" value="TPR-like"/>
    <property type="match status" value="3"/>
</dbReference>
<organism evidence="3 4">
    <name type="scientific">Floridaenema aerugineum BLCC-F46</name>
    <dbReference type="NCBI Taxonomy" id="3153654"/>
    <lineage>
        <taxon>Bacteria</taxon>
        <taxon>Bacillati</taxon>
        <taxon>Cyanobacteriota</taxon>
        <taxon>Cyanophyceae</taxon>
        <taxon>Oscillatoriophycideae</taxon>
        <taxon>Aerosakkonematales</taxon>
        <taxon>Aerosakkonemataceae</taxon>
        <taxon>Floridanema</taxon>
        <taxon>Floridanema aerugineum</taxon>
    </lineage>
</organism>
<dbReference type="Proteomes" id="UP001576774">
    <property type="component" value="Unassembled WGS sequence"/>
</dbReference>
<dbReference type="InterPro" id="IPR024983">
    <property type="entry name" value="CHAT_dom"/>
</dbReference>
<accession>A0ABV4X4K4</accession>
<dbReference type="PROSITE" id="PS50005">
    <property type="entry name" value="TPR"/>
    <property type="match status" value="1"/>
</dbReference>
<reference evidence="3 4" key="1">
    <citation type="submission" date="2024-09" db="EMBL/GenBank/DDBJ databases">
        <title>Floridaenema gen nov. (Aerosakkonemataceae, Aerosakkonematales ord. nov., Cyanobacteria) from benthic tropical and subtropical fresh waters, with the description of four new species.</title>
        <authorList>
            <person name="Moretto J.A."/>
            <person name="Berthold D.E."/>
            <person name="Lefler F.W."/>
            <person name="Huang I.-S."/>
            <person name="Laughinghouse H. IV."/>
        </authorList>
    </citation>
    <scope>NUCLEOTIDE SEQUENCE [LARGE SCALE GENOMIC DNA]</scope>
    <source>
        <strain evidence="3 4">BLCC-F46</strain>
    </source>
</reference>
<comment type="caution">
    <text evidence="3">The sequence shown here is derived from an EMBL/GenBank/DDBJ whole genome shotgun (WGS) entry which is preliminary data.</text>
</comment>
<keyword evidence="4" id="KW-1185">Reference proteome</keyword>
<dbReference type="EMBL" id="JBHFNQ010000098">
    <property type="protein sequence ID" value="MFB2877715.1"/>
    <property type="molecule type" value="Genomic_DNA"/>
</dbReference>
<dbReference type="RefSeq" id="WP_413270809.1">
    <property type="nucleotide sequence ID" value="NZ_JBHFNQ010000098.1"/>
</dbReference>
<protein>
    <submittedName>
        <fullName evidence="3">CHAT domain-containing protein</fullName>
    </submittedName>
</protein>
<dbReference type="InterPro" id="IPR011990">
    <property type="entry name" value="TPR-like_helical_dom_sf"/>
</dbReference>
<dbReference type="InterPro" id="IPR019734">
    <property type="entry name" value="TPR_rpt"/>
</dbReference>
<proteinExistence type="predicted"/>
<feature type="repeat" description="TPR" evidence="1">
    <location>
        <begin position="179"/>
        <end position="212"/>
    </location>
</feature>
<dbReference type="PANTHER" id="PTHR10098">
    <property type="entry name" value="RAPSYN-RELATED"/>
    <property type="match status" value="1"/>
</dbReference>
<dbReference type="Pfam" id="PF13374">
    <property type="entry name" value="TPR_10"/>
    <property type="match status" value="1"/>
</dbReference>
<name>A0ABV4X4K4_9CYAN</name>
<dbReference type="SMART" id="SM00028">
    <property type="entry name" value="TPR"/>
    <property type="match status" value="5"/>
</dbReference>
<keyword evidence="1" id="KW-0802">TPR repeat</keyword>
<sequence length="880" mass="98168">MLNRSHSLKKLSIIFLGSLILSLSLGNFSLTTGQVEWGKPVVAQSVDAKQLVQRGVELYQRGEVQGAIAQWEAALKLYQSSNDRSQQAIVLENLARAYPQIGEIDKSRTYWEQVVAIYRQLGNYQQMGRMLTELAQSYSSLGQSKRAIAILCGEYKSETCKSNSALEIARSFQDNLGEAAALGSLGNAYLKRGEYGRAIANLENSLKIAEAINNPLFVASLQNYLGNTYVNLAILNYNRANLAEVRGDRTTANRFKEAAKSYDNQALKYFADSLKIAESQNDIPGQLQAIINSIFVHNRSSSFMLVDDLRQQAIALLERLPDSQKKVYAAIELVRTLQTVNLFAEDFDRTKCLTPEQELTAKKLLESAVSIAQNLKNYRAESFALGELGQIYECRQDYQKALELTQQAQLAADQGLNAKDSLFLWEWQAGRIFQAQNKSTEAINAYQRAVNTLEEIRSDLITSNRDLQFDFRDRINPIYRELAKLRLNQANSQLIEPNTRTKQISFALRTIDSLKLAELQNYFGNDCVIAPANQDLAEANISNETAIFNSIIFPEGTAIIVSFPNGEKKFTWINTDSKTFRQTINEFRRGLERFRDLVYDPKPAQNLYDLIIRPFAADLEKAQIKTLVFVQDGILRSIPMAALHDGNKFLVENYAIATTPTLSLTNPRITKAENLRALAVGLTKEATIDGRLFPALANVSTEINQIQSQLTGSKLLLDESFTYQNLQQELNTTIFPIIHIATHGEFGSVPEETFLVTGNNEKLTIIQLETAIRNMKISDTEALELLALTACQTAVGDDRAALGLAGVAVQAGVRSALASLWFINDASTVKVVNEFYQNWHQKGLSKAQALQAAQKTLISQGGDYAHPAYWAPFILIGSWL</sequence>